<name>A0ABZ3II87_9FIRM</name>
<evidence type="ECO:0000313" key="2">
    <source>
        <dbReference type="EMBL" id="XFO65395.1"/>
    </source>
</evidence>
<dbReference type="Proteomes" id="UP000216752">
    <property type="component" value="Chromosome"/>
</dbReference>
<proteinExistence type="predicted"/>
<dbReference type="EMBL" id="CP155573">
    <property type="protein sequence ID" value="XFO65395.1"/>
    <property type="molecule type" value="Genomic_DNA"/>
</dbReference>
<sequence>MFFEGFVTALVCVGILGVVGWGCYTEGFERGIKQGATQAQCVMQSQPQRPC</sequence>
<accession>A0ABZ3II87</accession>
<keyword evidence="1" id="KW-1133">Transmembrane helix</keyword>
<keyword evidence="3" id="KW-1185">Reference proteome</keyword>
<protein>
    <submittedName>
        <fullName evidence="2">Uncharacterized protein</fullName>
    </submittedName>
</protein>
<gene>
    <name evidence="2" type="ORF">SPSIL_015050</name>
</gene>
<evidence type="ECO:0000313" key="3">
    <source>
        <dbReference type="Proteomes" id="UP000216752"/>
    </source>
</evidence>
<keyword evidence="1" id="KW-0812">Transmembrane</keyword>
<feature type="transmembrane region" description="Helical" evidence="1">
    <location>
        <begin position="6"/>
        <end position="24"/>
    </location>
</feature>
<keyword evidence="1" id="KW-0472">Membrane</keyword>
<reference evidence="2" key="1">
    <citation type="submission" date="2024-05" db="EMBL/GenBank/DDBJ databases">
        <title>Isolation and characterization of Sporomusa carbonis sp. nov., a carboxydotrophic hydrogenogen in the genus of Sporomusa isolated from a charcoal burning pile.</title>
        <authorList>
            <person name="Boeer T."/>
            <person name="Rosenbaum F."/>
            <person name="Eysell L."/>
            <person name="Mueller V."/>
            <person name="Daniel R."/>
            <person name="Poehlein A."/>
        </authorList>
    </citation>
    <scope>NUCLEOTIDE SEQUENCE [LARGE SCALE GENOMIC DNA]</scope>
    <source>
        <strain evidence="2">DSM 10669</strain>
    </source>
</reference>
<evidence type="ECO:0000256" key="1">
    <source>
        <dbReference type="SAM" id="Phobius"/>
    </source>
</evidence>
<organism evidence="2 3">
    <name type="scientific">Sporomusa silvacetica DSM 10669</name>
    <dbReference type="NCBI Taxonomy" id="1123289"/>
    <lineage>
        <taxon>Bacteria</taxon>
        <taxon>Bacillati</taxon>
        <taxon>Bacillota</taxon>
        <taxon>Negativicutes</taxon>
        <taxon>Selenomonadales</taxon>
        <taxon>Sporomusaceae</taxon>
        <taxon>Sporomusa</taxon>
    </lineage>
</organism>